<dbReference type="EMBL" id="AHFK01000068">
    <property type="protein sequence ID" value="EOQ05824.1"/>
    <property type="molecule type" value="Genomic_DNA"/>
</dbReference>
<evidence type="ECO:0000313" key="2">
    <source>
        <dbReference type="Proteomes" id="UP000014028"/>
    </source>
</evidence>
<accession>A0A9W5R2Y9</accession>
<dbReference type="Pfam" id="PF13783">
    <property type="entry name" value="DUF4177"/>
    <property type="match status" value="1"/>
</dbReference>
<comment type="caution">
    <text evidence="1">The sequence shown here is derived from an EMBL/GenBank/DDBJ whole genome shotgun (WGS) entry which is preliminary data.</text>
</comment>
<gene>
    <name evidence="1" type="ORF">IKC_01157</name>
</gene>
<proteinExistence type="predicted"/>
<protein>
    <recommendedName>
        <fullName evidence="3">DUF4177 domain-containing protein</fullName>
    </recommendedName>
</protein>
<evidence type="ECO:0008006" key="3">
    <source>
        <dbReference type="Google" id="ProtNLM"/>
    </source>
</evidence>
<dbReference type="Proteomes" id="UP000014028">
    <property type="component" value="Unassembled WGS sequence"/>
</dbReference>
<sequence length="86" mass="10226">MIQATMNFYCILYLSIKRGIQMFEYKFVKVELHWGFTRSKPAEDYQEIIQEHARNGWRFVQIVAPTIGSSGQPEYFDLIFEKKISL</sequence>
<name>A0A9W5R2Y9_BACCE</name>
<dbReference type="AlphaFoldDB" id="A0A9W5R2Y9"/>
<reference evidence="1 2" key="1">
    <citation type="submission" date="2012-12" db="EMBL/GenBank/DDBJ databases">
        <title>The Genome Sequence of Bacillus cereus VD184.</title>
        <authorList>
            <consortium name="The Broad Institute Genome Sequencing Platform"/>
            <consortium name="The Broad Institute Genome Sequencing Center for Infectious Disease"/>
            <person name="Feldgarden M."/>
            <person name="Van der Auwera G.A."/>
            <person name="Mahillon J."/>
            <person name="Duprez V."/>
            <person name="Timmery S."/>
            <person name="Mattelet C."/>
            <person name="Dierick K."/>
            <person name="Sun M."/>
            <person name="Yu Z."/>
            <person name="Zhu L."/>
            <person name="Hu X."/>
            <person name="Shank E.B."/>
            <person name="Swiecicka I."/>
            <person name="Hansen B.M."/>
            <person name="Andrup L."/>
            <person name="Walker B."/>
            <person name="Young S.K."/>
            <person name="Zeng Q."/>
            <person name="Gargeya S."/>
            <person name="Fitzgerald M."/>
            <person name="Haas B."/>
            <person name="Abouelleil A."/>
            <person name="Alvarado L."/>
            <person name="Arachchi H.M."/>
            <person name="Berlin A.M."/>
            <person name="Chapman S.B."/>
            <person name="Dewar J."/>
            <person name="Goldberg J."/>
            <person name="Griggs A."/>
            <person name="Gujja S."/>
            <person name="Hansen M."/>
            <person name="Howarth C."/>
            <person name="Imamovic A."/>
            <person name="Larimer J."/>
            <person name="McCowan C."/>
            <person name="Murphy C."/>
            <person name="Neiman D."/>
            <person name="Pearson M."/>
            <person name="Priest M."/>
            <person name="Roberts A."/>
            <person name="Saif S."/>
            <person name="Shea T."/>
            <person name="Sisk P."/>
            <person name="Sykes S."/>
            <person name="Wortman J."/>
            <person name="Nusbaum C."/>
            <person name="Birren B."/>
        </authorList>
    </citation>
    <scope>NUCLEOTIDE SEQUENCE [LARGE SCALE GENOMIC DNA]</scope>
    <source>
        <strain evidence="1 2">VD184</strain>
    </source>
</reference>
<evidence type="ECO:0000313" key="1">
    <source>
        <dbReference type="EMBL" id="EOQ05824.1"/>
    </source>
</evidence>
<organism evidence="1 2">
    <name type="scientific">Bacillus cereus VD184</name>
    <dbReference type="NCBI Taxonomy" id="1053242"/>
    <lineage>
        <taxon>Bacteria</taxon>
        <taxon>Bacillati</taxon>
        <taxon>Bacillota</taxon>
        <taxon>Bacilli</taxon>
        <taxon>Bacillales</taxon>
        <taxon>Bacillaceae</taxon>
        <taxon>Bacillus</taxon>
        <taxon>Bacillus cereus group</taxon>
    </lineage>
</organism>
<dbReference type="InterPro" id="IPR025234">
    <property type="entry name" value="YjzH-like"/>
</dbReference>